<feature type="signal peptide" evidence="4">
    <location>
        <begin position="1"/>
        <end position="24"/>
    </location>
</feature>
<gene>
    <name evidence="6" type="ORF">KO481_37415</name>
</gene>
<dbReference type="EMBL" id="JAHKNI010000019">
    <property type="protein sequence ID" value="MBU3067187.1"/>
    <property type="molecule type" value="Genomic_DNA"/>
</dbReference>
<dbReference type="Gene3D" id="3.40.190.10">
    <property type="entry name" value="Periplasmic binding protein-like II"/>
    <property type="match status" value="2"/>
</dbReference>
<comment type="subcellular location">
    <subcellularLocation>
        <location evidence="1">Periplasm</location>
    </subcellularLocation>
</comment>
<name>A0ABS6BA60_9NOCA</name>
<feature type="chain" id="PRO_5045049756" evidence="4">
    <location>
        <begin position="25"/>
        <end position="351"/>
    </location>
</feature>
<protein>
    <submittedName>
        <fullName evidence="6">ABC transporter substrate-binding protein</fullName>
    </submittedName>
</protein>
<dbReference type="SUPFAM" id="SSF53850">
    <property type="entry name" value="Periplasmic binding protein-like II"/>
    <property type="match status" value="1"/>
</dbReference>
<accession>A0ABS6BA60</accession>
<reference evidence="6 7" key="1">
    <citation type="submission" date="2021-06" db="EMBL/GenBank/DDBJ databases">
        <title>Actinomycetes sequencing.</title>
        <authorList>
            <person name="Shan Q."/>
        </authorList>
    </citation>
    <scope>NUCLEOTIDE SEQUENCE [LARGE SCALE GENOMIC DNA]</scope>
    <source>
        <strain evidence="6 7">NEAU-G5</strain>
    </source>
</reference>
<evidence type="ECO:0000256" key="4">
    <source>
        <dbReference type="SAM" id="SignalP"/>
    </source>
</evidence>
<dbReference type="PANTHER" id="PTHR30024:SF47">
    <property type="entry name" value="TAURINE-BINDING PERIPLASMIC PROTEIN"/>
    <property type="match status" value="1"/>
</dbReference>
<evidence type="ECO:0000259" key="5">
    <source>
        <dbReference type="Pfam" id="PF09084"/>
    </source>
</evidence>
<organism evidence="6 7">
    <name type="scientific">Nocardia albiluteola</name>
    <dbReference type="NCBI Taxonomy" id="2842303"/>
    <lineage>
        <taxon>Bacteria</taxon>
        <taxon>Bacillati</taxon>
        <taxon>Actinomycetota</taxon>
        <taxon>Actinomycetes</taxon>
        <taxon>Mycobacteriales</taxon>
        <taxon>Nocardiaceae</taxon>
        <taxon>Nocardia</taxon>
    </lineage>
</organism>
<evidence type="ECO:0000256" key="2">
    <source>
        <dbReference type="ARBA" id="ARBA00010742"/>
    </source>
</evidence>
<proteinExistence type="inferred from homology"/>
<keyword evidence="7" id="KW-1185">Reference proteome</keyword>
<dbReference type="PANTHER" id="PTHR30024">
    <property type="entry name" value="ALIPHATIC SULFONATES-BINDING PROTEIN-RELATED"/>
    <property type="match status" value="1"/>
</dbReference>
<keyword evidence="3 4" id="KW-0732">Signal</keyword>
<comment type="similarity">
    <text evidence="2">Belongs to the bacterial solute-binding protein SsuA/TauA family.</text>
</comment>
<dbReference type="Pfam" id="PF09084">
    <property type="entry name" value="NMT1"/>
    <property type="match status" value="1"/>
</dbReference>
<evidence type="ECO:0000256" key="3">
    <source>
        <dbReference type="ARBA" id="ARBA00022729"/>
    </source>
</evidence>
<dbReference type="Proteomes" id="UP000733379">
    <property type="component" value="Unassembled WGS sequence"/>
</dbReference>
<dbReference type="PROSITE" id="PS51257">
    <property type="entry name" value="PROKAR_LIPOPROTEIN"/>
    <property type="match status" value="1"/>
</dbReference>
<feature type="domain" description="SsuA/THI5-like" evidence="5">
    <location>
        <begin position="53"/>
        <end position="265"/>
    </location>
</feature>
<evidence type="ECO:0000256" key="1">
    <source>
        <dbReference type="ARBA" id="ARBA00004418"/>
    </source>
</evidence>
<sequence length="351" mass="36422">MKRSIVARVVVAATAVGLAVGLTACGSSSDKASNGLPTVTMMVGGIDKQIYLPYQLAEGLGLYKKYGVNMSLSTETTGGVGAEDAMASGQVDMAGAWYIHAAEFQSKGKDVVSVAQLSGAPGEREMCATGSNVHSPADWKGKSVGVTDLGSGTDDLSQYLAAQQHLGTKDYSRVGVGDGSTLISSLKQGRIACAMTTQPTVAAIEKTGVGYSATDLASTAGSQQWLGGVYPAAAVLSRTDWVNSHKDLVQKVVNALVETMHYINTHSAADIAAHLPPKFVSNELVTKDDYIKALDQDKGQFLPDGMMPAGAAQTAIAIDKFVGKLDGSVDVSKTYTDSYVIQANKTVGSGN</sequence>
<comment type="caution">
    <text evidence="6">The sequence shown here is derived from an EMBL/GenBank/DDBJ whole genome shotgun (WGS) entry which is preliminary data.</text>
</comment>
<evidence type="ECO:0000313" key="7">
    <source>
        <dbReference type="Proteomes" id="UP000733379"/>
    </source>
</evidence>
<evidence type="ECO:0000313" key="6">
    <source>
        <dbReference type="EMBL" id="MBU3067187.1"/>
    </source>
</evidence>
<dbReference type="RefSeq" id="WP_215923268.1">
    <property type="nucleotide sequence ID" value="NZ_JAHKNI010000019.1"/>
</dbReference>
<dbReference type="InterPro" id="IPR015168">
    <property type="entry name" value="SsuA/THI5"/>
</dbReference>